<feature type="compositionally biased region" description="Polar residues" evidence="1">
    <location>
        <begin position="292"/>
        <end position="304"/>
    </location>
</feature>
<accession>A0ABY7F327</accession>
<feature type="compositionally biased region" description="Polar residues" evidence="1">
    <location>
        <begin position="93"/>
        <end position="102"/>
    </location>
</feature>
<reference evidence="2" key="1">
    <citation type="submission" date="2022-11" db="EMBL/GenBank/DDBJ databases">
        <title>Centuries of genome instability and evolution in soft-shell clam transmissible cancer (bioRxiv).</title>
        <authorList>
            <person name="Hart S.F.M."/>
            <person name="Yonemitsu M.A."/>
            <person name="Giersch R.M."/>
            <person name="Beal B.F."/>
            <person name="Arriagada G."/>
            <person name="Davis B.W."/>
            <person name="Ostrander E.A."/>
            <person name="Goff S.P."/>
            <person name="Metzger M.J."/>
        </authorList>
    </citation>
    <scope>NUCLEOTIDE SEQUENCE</scope>
    <source>
        <strain evidence="2">MELC-2E11</strain>
        <tissue evidence="2">Siphon/mantle</tissue>
    </source>
</reference>
<feature type="compositionally biased region" description="Basic and acidic residues" evidence="1">
    <location>
        <begin position="103"/>
        <end position="117"/>
    </location>
</feature>
<name>A0ABY7F327_MYAAR</name>
<feature type="compositionally biased region" description="Acidic residues" evidence="1">
    <location>
        <begin position="263"/>
        <end position="272"/>
    </location>
</feature>
<keyword evidence="3" id="KW-1185">Reference proteome</keyword>
<organism evidence="2 3">
    <name type="scientific">Mya arenaria</name>
    <name type="common">Soft-shell clam</name>
    <dbReference type="NCBI Taxonomy" id="6604"/>
    <lineage>
        <taxon>Eukaryota</taxon>
        <taxon>Metazoa</taxon>
        <taxon>Spiralia</taxon>
        <taxon>Lophotrochozoa</taxon>
        <taxon>Mollusca</taxon>
        <taxon>Bivalvia</taxon>
        <taxon>Autobranchia</taxon>
        <taxon>Heteroconchia</taxon>
        <taxon>Euheterodonta</taxon>
        <taxon>Imparidentia</taxon>
        <taxon>Neoheterodontei</taxon>
        <taxon>Myida</taxon>
        <taxon>Myoidea</taxon>
        <taxon>Myidae</taxon>
        <taxon>Mya</taxon>
    </lineage>
</organism>
<dbReference type="EMBL" id="CP111021">
    <property type="protein sequence ID" value="WAR16578.1"/>
    <property type="molecule type" value="Genomic_DNA"/>
</dbReference>
<dbReference type="Proteomes" id="UP001164746">
    <property type="component" value="Chromosome 10"/>
</dbReference>
<sequence>MTPELNRVKKPKNYFAVGNGTPGCDIVDLESIRKEWKGRKKASGRYRRPVFRDHFWKEDFVEDELLRLTDDSLDMDELRTSQGTSSDSDETEIIQQQDSDTEQVIKSDDSSGEERRSIKSQRLSSDTDEDLIAEPQASITPVRPKLYNAAKKGKQMTKGEQHKRSLTDDLIFQGSGKSMKPVRPTLHDHNAGKAQTMMSKGGKKTKSAIHNPINQTSSIKAEFFENKLDGEHKKRKSLNDKTIHATIKGDASGLETLKKNSELENDSYDEDVPDSWEELTAFNIETEGDVTQPLTDNVSENVPAQNPKPKVGGQAIKQIPSNGSVTK</sequence>
<gene>
    <name evidence="2" type="ORF">MAR_031172</name>
</gene>
<evidence type="ECO:0000313" key="2">
    <source>
        <dbReference type="EMBL" id="WAR16578.1"/>
    </source>
</evidence>
<feature type="compositionally biased region" description="Basic and acidic residues" evidence="1">
    <location>
        <begin position="157"/>
        <end position="167"/>
    </location>
</feature>
<evidence type="ECO:0000256" key="1">
    <source>
        <dbReference type="SAM" id="MobiDB-lite"/>
    </source>
</evidence>
<feature type="region of interest" description="Disordered" evidence="1">
    <location>
        <begin position="71"/>
        <end position="214"/>
    </location>
</feature>
<proteinExistence type="predicted"/>
<protein>
    <submittedName>
        <fullName evidence="2">Uncharacterized protein</fullName>
    </submittedName>
</protein>
<evidence type="ECO:0000313" key="3">
    <source>
        <dbReference type="Proteomes" id="UP001164746"/>
    </source>
</evidence>
<feature type="region of interest" description="Disordered" evidence="1">
    <location>
        <begin position="248"/>
        <end position="272"/>
    </location>
</feature>
<feature type="region of interest" description="Disordered" evidence="1">
    <location>
        <begin position="288"/>
        <end position="327"/>
    </location>
</feature>